<keyword evidence="14" id="KW-0968">Cytoplasmic vesicle</keyword>
<keyword evidence="13" id="KW-0966">Cell projection</keyword>
<keyword evidence="25" id="KW-1185">Reference proteome</keyword>
<accession>A0A8S4A2C2</accession>
<name>A0A8S4A2C2_9EUPU</name>
<organism evidence="24 25">
    <name type="scientific">Candidula unifasciata</name>
    <dbReference type="NCBI Taxonomy" id="100452"/>
    <lineage>
        <taxon>Eukaryota</taxon>
        <taxon>Metazoa</taxon>
        <taxon>Spiralia</taxon>
        <taxon>Lophotrochozoa</taxon>
        <taxon>Mollusca</taxon>
        <taxon>Gastropoda</taxon>
        <taxon>Heterobranchia</taxon>
        <taxon>Euthyneura</taxon>
        <taxon>Panpulmonata</taxon>
        <taxon>Eupulmonata</taxon>
        <taxon>Stylommatophora</taxon>
        <taxon>Helicina</taxon>
        <taxon>Helicoidea</taxon>
        <taxon>Geomitridae</taxon>
        <taxon>Candidula</taxon>
    </lineage>
</organism>
<dbReference type="CDD" id="cd12087">
    <property type="entry name" value="TM_EGFR-like"/>
    <property type="match status" value="1"/>
</dbReference>
<evidence type="ECO:0000313" key="25">
    <source>
        <dbReference type="Proteomes" id="UP000678393"/>
    </source>
</evidence>
<evidence type="ECO:0000256" key="17">
    <source>
        <dbReference type="ARBA" id="ARBA00060492"/>
    </source>
</evidence>
<keyword evidence="10" id="KW-0770">Synapse</keyword>
<evidence type="ECO:0000256" key="19">
    <source>
        <dbReference type="ARBA" id="ARBA00076257"/>
    </source>
</evidence>
<dbReference type="PANTHER" id="PTHR11506:SF35">
    <property type="entry name" value="LYSOSOME-ASSOCIATED MEMBRANE GLYCOPROTEIN 5"/>
    <property type="match status" value="1"/>
</dbReference>
<evidence type="ECO:0000256" key="6">
    <source>
        <dbReference type="ARBA" id="ARBA00022692"/>
    </source>
</evidence>
<feature type="domain" description="Lysosome-associated membrane glycoprotein 2-like luminal" evidence="22">
    <location>
        <begin position="14"/>
        <end position="171"/>
    </location>
</feature>
<comment type="function">
    <text evidence="16">Plays a role in short-term synaptic plasticity in a subset of GABAergic neurons in the brain.</text>
</comment>
<evidence type="ECO:0000256" key="2">
    <source>
        <dbReference type="ARBA" id="ARBA00004158"/>
    </source>
</evidence>
<dbReference type="PROSITE" id="PS51407">
    <property type="entry name" value="LAMP_3"/>
    <property type="match status" value="1"/>
</dbReference>
<dbReference type="InterPro" id="IPR048528">
    <property type="entry name" value="Lamp2-like_luminal"/>
</dbReference>
<gene>
    <name evidence="24" type="ORF">CUNI_LOCUS19653</name>
</gene>
<evidence type="ECO:0000256" key="16">
    <source>
        <dbReference type="ARBA" id="ARBA00053950"/>
    </source>
</evidence>
<evidence type="ECO:0000256" key="20">
    <source>
        <dbReference type="PROSITE-ProRule" id="PRU00740"/>
    </source>
</evidence>
<evidence type="ECO:0000256" key="12">
    <source>
        <dbReference type="ARBA" id="ARBA00023180"/>
    </source>
</evidence>
<dbReference type="PANTHER" id="PTHR11506">
    <property type="entry name" value="LYSOSOME-ASSOCIATED MEMBRANE GLYCOPROTEIN"/>
    <property type="match status" value="1"/>
</dbReference>
<evidence type="ECO:0000256" key="1">
    <source>
        <dbReference type="ARBA" id="ARBA00004151"/>
    </source>
</evidence>
<dbReference type="InterPro" id="IPR002000">
    <property type="entry name" value="Lysosome-assoc_membr_glycop"/>
</dbReference>
<keyword evidence="7" id="KW-0732">Signal</keyword>
<evidence type="ECO:0000256" key="10">
    <source>
        <dbReference type="ARBA" id="ARBA00023018"/>
    </source>
</evidence>
<dbReference type="EMBL" id="CAJHNH020006780">
    <property type="protein sequence ID" value="CAG5134095.1"/>
    <property type="molecule type" value="Genomic_DNA"/>
</dbReference>
<dbReference type="Gene3D" id="2.40.160.110">
    <property type="match status" value="1"/>
</dbReference>
<keyword evidence="11 20" id="KW-0472">Membrane</keyword>
<keyword evidence="12" id="KW-0325">Glycoprotein</keyword>
<evidence type="ECO:0000256" key="9">
    <source>
        <dbReference type="ARBA" id="ARBA00022989"/>
    </source>
</evidence>
<proteinExistence type="inferred from homology"/>
<dbReference type="GO" id="GO:0005765">
    <property type="term" value="C:lysosomal membrane"/>
    <property type="evidence" value="ECO:0007669"/>
    <property type="project" value="TreeGrafter"/>
</dbReference>
<evidence type="ECO:0000256" key="4">
    <source>
        <dbReference type="ARBA" id="ARBA00004279"/>
    </source>
</evidence>
<keyword evidence="9 21" id="KW-1133">Transmembrane helix</keyword>
<comment type="caution">
    <text evidence="24">The sequence shown here is derived from an EMBL/GenBank/DDBJ whole genome shotgun (WGS) entry which is preliminary data.</text>
</comment>
<dbReference type="AlphaFoldDB" id="A0A8S4A2C2"/>
<feature type="transmembrane region" description="Helical" evidence="21">
    <location>
        <begin position="195"/>
        <end position="217"/>
    </location>
</feature>
<dbReference type="Pfam" id="PF01299">
    <property type="entry name" value="Lamp2-like_luminal"/>
    <property type="match status" value="1"/>
</dbReference>
<keyword evidence="6 20" id="KW-0812">Transmembrane</keyword>
<evidence type="ECO:0000256" key="5">
    <source>
        <dbReference type="ARBA" id="ARBA00009644"/>
    </source>
</evidence>
<sequence>PSTAAPTTPKPSVQQNFTCKDGNTTKFSLTGSFTLFITYNKTNGLTTIPIEVPQTKNFQGTCGNTSTESLTFTFFNGWSITYVFQEEVSIENGLLSATNKYYVSNITVVYVHDEHLPDTTTPELKVESKIAQDRYLEATTDGYYTCQTNISLAINKDVTLTTADFKYKAFNNQGDINLDSGTVYECPKDEETSSIVPIAVGAALAGLVIIVLIAYLIGRKRSRKTGYETV</sequence>
<evidence type="ECO:0000256" key="11">
    <source>
        <dbReference type="ARBA" id="ARBA00023136"/>
    </source>
</evidence>
<dbReference type="GO" id="GO:0031902">
    <property type="term" value="C:late endosome membrane"/>
    <property type="evidence" value="ECO:0007669"/>
    <property type="project" value="TreeGrafter"/>
</dbReference>
<comment type="similarity">
    <text evidence="5 20">Belongs to the LAMP family.</text>
</comment>
<dbReference type="InterPro" id="IPR048524">
    <property type="entry name" value="Lamp2-like_TM"/>
</dbReference>
<evidence type="ECO:0000259" key="23">
    <source>
        <dbReference type="Pfam" id="PF21222"/>
    </source>
</evidence>
<feature type="non-terminal residue" evidence="24">
    <location>
        <position position="230"/>
    </location>
</feature>
<evidence type="ECO:0000256" key="21">
    <source>
        <dbReference type="SAM" id="Phobius"/>
    </source>
</evidence>
<feature type="domain" description="Lysosome-associated membrane glycoprotein 2-like transmembrane" evidence="23">
    <location>
        <begin position="196"/>
        <end position="227"/>
    </location>
</feature>
<evidence type="ECO:0000256" key="3">
    <source>
        <dbReference type="ARBA" id="ARBA00004172"/>
    </source>
</evidence>
<dbReference type="OrthoDB" id="6232933at2759"/>
<dbReference type="PRINTS" id="PR00336">
    <property type="entry name" value="LYSASSOCTDMP"/>
</dbReference>
<dbReference type="Proteomes" id="UP000678393">
    <property type="component" value="Unassembled WGS sequence"/>
</dbReference>
<comment type="subcellular location">
    <subcellularLocation>
        <location evidence="4">Cell projection</location>
        <location evidence="4">Dendrite</location>
    </subcellularLocation>
    <subcellularLocation>
        <location evidence="17">Cell projection</location>
        <location evidence="17">Growth cone membrane</location>
        <topology evidence="17">Single-pass type I membrane protein</topology>
    </subcellularLocation>
    <subcellularLocation>
        <location evidence="15">Cytoplasmic vesicle</location>
        <location evidence="15">Secretory vesicle</location>
        <location evidence="15">Synaptic vesicle membrane</location>
        <topology evidence="15">Single-pass type I membrane protein</topology>
    </subcellularLocation>
    <subcellularLocation>
        <location evidence="2">Early endosome membrane</location>
        <topology evidence="2">Single-pass type I membrane protein</topology>
    </subcellularLocation>
    <subcellularLocation>
        <location evidence="1">Endoplasmic reticulum-Golgi intermediate compartment membrane</location>
        <topology evidence="1">Single-pass type I membrane protein</topology>
    </subcellularLocation>
    <subcellularLocation>
        <location evidence="20">Membrane</location>
        <topology evidence="20">Single-pass type I membrane protein</topology>
    </subcellularLocation>
    <subcellularLocation>
        <location evidence="3">Recycling endosome</location>
    </subcellularLocation>
</comment>
<evidence type="ECO:0000256" key="7">
    <source>
        <dbReference type="ARBA" id="ARBA00022729"/>
    </source>
</evidence>
<comment type="caution">
    <text evidence="20">Lacks conserved residue(s) required for the propagation of feature annotation.</text>
</comment>
<evidence type="ECO:0000256" key="14">
    <source>
        <dbReference type="ARBA" id="ARBA00023329"/>
    </source>
</evidence>
<reference evidence="24" key="1">
    <citation type="submission" date="2021-04" db="EMBL/GenBank/DDBJ databases">
        <authorList>
            <consortium name="Molecular Ecology Group"/>
        </authorList>
    </citation>
    <scope>NUCLEOTIDE SEQUENCE</scope>
</reference>
<evidence type="ECO:0000256" key="18">
    <source>
        <dbReference type="ARBA" id="ARBA00074379"/>
    </source>
</evidence>
<evidence type="ECO:0000313" key="24">
    <source>
        <dbReference type="EMBL" id="CAG5134095.1"/>
    </source>
</evidence>
<dbReference type="GO" id="GO:0072594">
    <property type="term" value="P:establishment of protein localization to organelle"/>
    <property type="evidence" value="ECO:0007669"/>
    <property type="project" value="TreeGrafter"/>
</dbReference>
<protein>
    <recommendedName>
        <fullName evidence="18">Lysosome-associated membrane glycoprotein 5</fullName>
    </recommendedName>
    <alternativeName>
        <fullName evidence="19">Lysosome-associated membrane protein 5</fullName>
    </alternativeName>
</protein>
<evidence type="ECO:0000259" key="22">
    <source>
        <dbReference type="Pfam" id="PF01299"/>
    </source>
</evidence>
<evidence type="ECO:0000256" key="13">
    <source>
        <dbReference type="ARBA" id="ARBA00023273"/>
    </source>
</evidence>
<evidence type="ECO:0000256" key="15">
    <source>
        <dbReference type="ARBA" id="ARBA00029428"/>
    </source>
</evidence>
<keyword evidence="8" id="KW-0967">Endosome</keyword>
<evidence type="ECO:0000256" key="8">
    <source>
        <dbReference type="ARBA" id="ARBA00022753"/>
    </source>
</evidence>
<dbReference type="GO" id="GO:0005886">
    <property type="term" value="C:plasma membrane"/>
    <property type="evidence" value="ECO:0007669"/>
    <property type="project" value="UniProtKB-SubCell"/>
</dbReference>
<dbReference type="Pfam" id="PF21222">
    <property type="entry name" value="Lamp2_2nd"/>
    <property type="match status" value="1"/>
</dbReference>